<dbReference type="Proteomes" id="UP000193409">
    <property type="component" value="Unassembled WGS sequence"/>
</dbReference>
<feature type="transmembrane region" description="Helical" evidence="1">
    <location>
        <begin position="49"/>
        <end position="72"/>
    </location>
</feature>
<keyword evidence="1" id="KW-1133">Transmembrane helix</keyword>
<keyword evidence="1" id="KW-0472">Membrane</keyword>
<evidence type="ECO:0000313" key="2">
    <source>
        <dbReference type="EMBL" id="SLN37795.1"/>
    </source>
</evidence>
<feature type="transmembrane region" description="Helical" evidence="1">
    <location>
        <begin position="92"/>
        <end position="116"/>
    </location>
</feature>
<keyword evidence="3" id="KW-1185">Reference proteome</keyword>
<feature type="transmembrane region" description="Helical" evidence="1">
    <location>
        <begin position="137"/>
        <end position="161"/>
    </location>
</feature>
<reference evidence="2 3" key="1">
    <citation type="submission" date="2017-03" db="EMBL/GenBank/DDBJ databases">
        <authorList>
            <person name="Afonso C.L."/>
            <person name="Miller P.J."/>
            <person name="Scott M.A."/>
            <person name="Spackman E."/>
            <person name="Goraichik I."/>
            <person name="Dimitrov K.M."/>
            <person name="Suarez D.L."/>
            <person name="Swayne D.E."/>
        </authorList>
    </citation>
    <scope>NUCLEOTIDE SEQUENCE [LARGE SCALE GENOMIC DNA]</scope>
    <source>
        <strain evidence="2 3">CECT 7680</strain>
    </source>
</reference>
<accession>A0A1Y5SEJ0</accession>
<name>A0A1Y5SEJ0_9RHOB</name>
<dbReference type="Pfam" id="PF04403">
    <property type="entry name" value="PqiA"/>
    <property type="match status" value="1"/>
</dbReference>
<proteinExistence type="predicted"/>
<dbReference type="EMBL" id="FWFQ01000011">
    <property type="protein sequence ID" value="SLN37795.1"/>
    <property type="molecule type" value="Genomic_DNA"/>
</dbReference>
<dbReference type="OrthoDB" id="5291921at2"/>
<protein>
    <submittedName>
        <fullName evidence="2">Paraquat-inducible protein A</fullName>
    </submittedName>
</protein>
<feature type="transmembrane region" description="Helical" evidence="1">
    <location>
        <begin position="167"/>
        <end position="188"/>
    </location>
</feature>
<evidence type="ECO:0000313" key="3">
    <source>
        <dbReference type="Proteomes" id="UP000193409"/>
    </source>
</evidence>
<evidence type="ECO:0000256" key="1">
    <source>
        <dbReference type="SAM" id="Phobius"/>
    </source>
</evidence>
<dbReference type="AlphaFoldDB" id="A0A1Y5SEJ0"/>
<keyword evidence="1" id="KW-0812">Transmembrane</keyword>
<gene>
    <name evidence="2" type="primary">pqiA_2</name>
    <name evidence="2" type="ORF">PSA7680_01843</name>
</gene>
<dbReference type="RefSeq" id="WP_085868407.1">
    <property type="nucleotide sequence ID" value="NZ_FWFQ01000011.1"/>
</dbReference>
<organism evidence="2 3">
    <name type="scientific">Pseudoruegeria aquimaris</name>
    <dbReference type="NCBI Taxonomy" id="393663"/>
    <lineage>
        <taxon>Bacteria</taxon>
        <taxon>Pseudomonadati</taxon>
        <taxon>Pseudomonadota</taxon>
        <taxon>Alphaproteobacteria</taxon>
        <taxon>Rhodobacterales</taxon>
        <taxon>Roseobacteraceae</taxon>
        <taxon>Pseudoruegeria</taxon>
    </lineage>
</organism>
<dbReference type="InterPro" id="IPR007498">
    <property type="entry name" value="PqiA-like"/>
</dbReference>
<sequence length="208" mass="22612">MTDTDLDRLIACPTCDLLHEVAPVEPGYKARCRRCHTVLIAPRRQSMDVAIALAVTTTVLMIGAVSFPFLSMSQSGLQKSTSILGMVAIFDHGLMIVAGAFVAMMVIALPLVRALALIYTLLPLRLGRKPAPGAKRVFLFAQWLLPWAMTEIFIVGTMVALVKLMGLASVSFGPAFWLYCILVVVVAFKDASVCKWSTWKLLNQSAAA</sequence>